<dbReference type="PANTHER" id="PTHR23519">
    <property type="entry name" value="AUTOPHAGY-RELATED PROTEIN 22"/>
    <property type="match status" value="1"/>
</dbReference>
<dbReference type="InterPro" id="IPR036259">
    <property type="entry name" value="MFS_trans_sf"/>
</dbReference>
<comment type="subcellular location">
    <subcellularLocation>
        <location evidence="1">Endomembrane system</location>
        <topology evidence="1">Multi-pass membrane protein</topology>
    </subcellularLocation>
</comment>
<evidence type="ECO:0008006" key="9">
    <source>
        <dbReference type="Google" id="ProtNLM"/>
    </source>
</evidence>
<feature type="transmembrane region" description="Helical" evidence="6">
    <location>
        <begin position="82"/>
        <end position="101"/>
    </location>
</feature>
<evidence type="ECO:0000256" key="2">
    <source>
        <dbReference type="ARBA" id="ARBA00022448"/>
    </source>
</evidence>
<evidence type="ECO:0000256" key="6">
    <source>
        <dbReference type="SAM" id="Phobius"/>
    </source>
</evidence>
<feature type="transmembrane region" description="Helical" evidence="6">
    <location>
        <begin position="144"/>
        <end position="168"/>
    </location>
</feature>
<evidence type="ECO:0000256" key="5">
    <source>
        <dbReference type="ARBA" id="ARBA00023136"/>
    </source>
</evidence>
<dbReference type="InterPro" id="IPR024671">
    <property type="entry name" value="Atg22-like"/>
</dbReference>
<keyword evidence="2" id="KW-0813">Transport</keyword>
<dbReference type="InterPro" id="IPR050495">
    <property type="entry name" value="ATG22/LtaA_families"/>
</dbReference>
<gene>
    <name evidence="7" type="ORF">AQUSIP_21710</name>
</gene>
<feature type="transmembrane region" description="Helical" evidence="6">
    <location>
        <begin position="328"/>
        <end position="344"/>
    </location>
</feature>
<dbReference type="SUPFAM" id="SSF103473">
    <property type="entry name" value="MFS general substrate transporter"/>
    <property type="match status" value="1"/>
</dbReference>
<feature type="transmembrane region" description="Helical" evidence="6">
    <location>
        <begin position="365"/>
        <end position="383"/>
    </location>
</feature>
<proteinExistence type="predicted"/>
<dbReference type="Gene3D" id="1.20.1250.20">
    <property type="entry name" value="MFS general substrate transporter like domains"/>
    <property type="match status" value="1"/>
</dbReference>
<feature type="transmembrane region" description="Helical" evidence="6">
    <location>
        <begin position="12"/>
        <end position="36"/>
    </location>
</feature>
<keyword evidence="8" id="KW-1185">Reference proteome</keyword>
<feature type="transmembrane region" description="Helical" evidence="6">
    <location>
        <begin position="239"/>
        <end position="263"/>
    </location>
</feature>
<evidence type="ECO:0000313" key="7">
    <source>
        <dbReference type="EMBL" id="VVC76844.1"/>
    </source>
</evidence>
<keyword evidence="5 6" id="KW-0472">Membrane</keyword>
<dbReference type="KEGG" id="asip:AQUSIP_21710"/>
<evidence type="ECO:0000256" key="3">
    <source>
        <dbReference type="ARBA" id="ARBA00022692"/>
    </source>
</evidence>
<dbReference type="RefSeq" id="WP_232051886.1">
    <property type="nucleotide sequence ID" value="NZ_LR699119.1"/>
</dbReference>
<evidence type="ECO:0000256" key="4">
    <source>
        <dbReference type="ARBA" id="ARBA00022989"/>
    </source>
</evidence>
<keyword evidence="3 6" id="KW-0812">Transmembrane</keyword>
<dbReference type="EMBL" id="LR699119">
    <property type="protein sequence ID" value="VVC76844.1"/>
    <property type="molecule type" value="Genomic_DNA"/>
</dbReference>
<organism evidence="7 8">
    <name type="scientific">Aquicella siphonis</name>
    <dbReference type="NCBI Taxonomy" id="254247"/>
    <lineage>
        <taxon>Bacteria</taxon>
        <taxon>Pseudomonadati</taxon>
        <taxon>Pseudomonadota</taxon>
        <taxon>Gammaproteobacteria</taxon>
        <taxon>Legionellales</taxon>
        <taxon>Coxiellaceae</taxon>
        <taxon>Aquicella</taxon>
    </lineage>
</organism>
<keyword evidence="4 6" id="KW-1133">Transmembrane helix</keyword>
<feature type="transmembrane region" description="Helical" evidence="6">
    <location>
        <begin position="395"/>
        <end position="414"/>
    </location>
</feature>
<protein>
    <recommendedName>
        <fullName evidence="9">Major facilitator superfamily (MFS) profile domain-containing protein</fullName>
    </recommendedName>
</protein>
<feature type="transmembrane region" description="Helical" evidence="6">
    <location>
        <begin position="275"/>
        <end position="295"/>
    </location>
</feature>
<evidence type="ECO:0000256" key="1">
    <source>
        <dbReference type="ARBA" id="ARBA00004127"/>
    </source>
</evidence>
<dbReference type="Pfam" id="PF11700">
    <property type="entry name" value="ATG22"/>
    <property type="match status" value="2"/>
</dbReference>
<dbReference type="AlphaFoldDB" id="A0A5E4PIS0"/>
<name>A0A5E4PIS0_9COXI</name>
<dbReference type="PANTHER" id="PTHR23519:SF1">
    <property type="entry name" value="AUTOPHAGY-RELATED PROTEIN 22"/>
    <property type="match status" value="1"/>
</dbReference>
<feature type="transmembrane region" description="Helical" evidence="6">
    <location>
        <begin position="304"/>
        <end position="322"/>
    </location>
</feature>
<sequence>MKPDQRVTTVAAWCLYDWASASYSIIVMTFIFATYFTTKVAENEIVGTYQWANATSIAGIIIALFSPLFGAIADHGGHHKRWLLFFTALAVVSSGMLWFAYPNTHSVYLTLTCLVLGTIGLEVALVFYNAFLPQLAPKDYLGRISGWGWGSGYIGGILALSVALVVFVRSNWLGLDTASAAQIRICGPFVAIWYTVFSIPLFLLVPGLSSAHKPLPQAVRAGWHELWRTLKKLPTEKNIFLYLVSHMIYADGLNTLFIFGGIYAAGTYGLTFEEVLLFGITMNVAAGLGAVTLAWMDDLIGSKATVILSLVCLTCLGVPLLLLHDKTAFWAVALLLCLFVGPVQSASRSLMVRLIADKAVSTEMFGLYALSGRITAFIGPWLFGVMTMAFDTQRAGMATVLVFFAVGALLLLPIQVNKKGQA</sequence>
<feature type="transmembrane region" description="Helical" evidence="6">
    <location>
        <begin position="48"/>
        <end position="70"/>
    </location>
</feature>
<evidence type="ECO:0000313" key="8">
    <source>
        <dbReference type="Proteomes" id="UP000324194"/>
    </source>
</evidence>
<feature type="transmembrane region" description="Helical" evidence="6">
    <location>
        <begin position="180"/>
        <end position="205"/>
    </location>
</feature>
<feature type="transmembrane region" description="Helical" evidence="6">
    <location>
        <begin position="107"/>
        <end position="132"/>
    </location>
</feature>
<reference evidence="7 8" key="1">
    <citation type="submission" date="2019-08" db="EMBL/GenBank/DDBJ databases">
        <authorList>
            <person name="Guy L."/>
        </authorList>
    </citation>
    <scope>NUCLEOTIDE SEQUENCE [LARGE SCALE GENOMIC DNA]</scope>
    <source>
        <strain evidence="7 8">SGT-108</strain>
    </source>
</reference>
<accession>A0A5E4PIS0</accession>
<dbReference type="GO" id="GO:0012505">
    <property type="term" value="C:endomembrane system"/>
    <property type="evidence" value="ECO:0007669"/>
    <property type="project" value="UniProtKB-SubCell"/>
</dbReference>
<dbReference type="Proteomes" id="UP000324194">
    <property type="component" value="Chromosome 1"/>
</dbReference>